<evidence type="ECO:0000256" key="1">
    <source>
        <dbReference type="SAM" id="MobiDB-lite"/>
    </source>
</evidence>
<accession>A0A4Z2G0V6</accession>
<reference evidence="2 3" key="1">
    <citation type="submission" date="2019-03" db="EMBL/GenBank/DDBJ databases">
        <title>First draft genome of Liparis tanakae, snailfish: a comprehensive survey of snailfish specific genes.</title>
        <authorList>
            <person name="Kim W."/>
            <person name="Song I."/>
            <person name="Jeong J.-H."/>
            <person name="Kim D."/>
            <person name="Kim S."/>
            <person name="Ryu S."/>
            <person name="Song J.Y."/>
            <person name="Lee S.K."/>
        </authorList>
    </citation>
    <scope>NUCLEOTIDE SEQUENCE [LARGE SCALE GENOMIC DNA]</scope>
    <source>
        <tissue evidence="2">Muscle</tissue>
    </source>
</reference>
<gene>
    <name evidence="2" type="ORF">EYF80_043657</name>
</gene>
<feature type="region of interest" description="Disordered" evidence="1">
    <location>
        <begin position="156"/>
        <end position="175"/>
    </location>
</feature>
<feature type="compositionally biased region" description="Basic and acidic residues" evidence="1">
    <location>
        <begin position="85"/>
        <end position="98"/>
    </location>
</feature>
<organism evidence="2 3">
    <name type="scientific">Liparis tanakae</name>
    <name type="common">Tanaka's snailfish</name>
    <dbReference type="NCBI Taxonomy" id="230148"/>
    <lineage>
        <taxon>Eukaryota</taxon>
        <taxon>Metazoa</taxon>
        <taxon>Chordata</taxon>
        <taxon>Craniata</taxon>
        <taxon>Vertebrata</taxon>
        <taxon>Euteleostomi</taxon>
        <taxon>Actinopterygii</taxon>
        <taxon>Neopterygii</taxon>
        <taxon>Teleostei</taxon>
        <taxon>Neoteleostei</taxon>
        <taxon>Acanthomorphata</taxon>
        <taxon>Eupercaria</taxon>
        <taxon>Perciformes</taxon>
        <taxon>Cottioidei</taxon>
        <taxon>Cottales</taxon>
        <taxon>Liparidae</taxon>
        <taxon>Liparis</taxon>
    </lineage>
</organism>
<dbReference type="AlphaFoldDB" id="A0A4Z2G0V6"/>
<feature type="region of interest" description="Disordered" evidence="1">
    <location>
        <begin position="48"/>
        <end position="104"/>
    </location>
</feature>
<feature type="compositionally biased region" description="Basic residues" evidence="1">
    <location>
        <begin position="158"/>
        <end position="168"/>
    </location>
</feature>
<name>A0A4Z2G0V6_9TELE</name>
<protein>
    <submittedName>
        <fullName evidence="2">Uncharacterized protein</fullName>
    </submittedName>
</protein>
<sequence>MLAGLSKIWNRYQPAARAWSQTKSCRPDCCSGSVLKAELKAVLRCGSRRTEWPPGTHSGGSAASPERQHGTPWSDTRGSALKENISTREGAETRRTGEVSEPSRVSWSCGVRRASDEQRARVPARRVYRRAVLRLSPSTGAQPCFLSPTCFYLDAEKKKKKKKKKKQVPKREEVR</sequence>
<dbReference type="EMBL" id="SRLO01000805">
    <property type="protein sequence ID" value="TNN46152.1"/>
    <property type="molecule type" value="Genomic_DNA"/>
</dbReference>
<evidence type="ECO:0000313" key="2">
    <source>
        <dbReference type="EMBL" id="TNN46152.1"/>
    </source>
</evidence>
<dbReference type="Proteomes" id="UP000314294">
    <property type="component" value="Unassembled WGS sequence"/>
</dbReference>
<proteinExistence type="predicted"/>
<comment type="caution">
    <text evidence="2">The sequence shown here is derived from an EMBL/GenBank/DDBJ whole genome shotgun (WGS) entry which is preliminary data.</text>
</comment>
<keyword evidence="3" id="KW-1185">Reference proteome</keyword>
<evidence type="ECO:0000313" key="3">
    <source>
        <dbReference type="Proteomes" id="UP000314294"/>
    </source>
</evidence>